<organism evidence="1 2">
    <name type="scientific">Folsomia candida</name>
    <name type="common">Springtail</name>
    <dbReference type="NCBI Taxonomy" id="158441"/>
    <lineage>
        <taxon>Eukaryota</taxon>
        <taxon>Metazoa</taxon>
        <taxon>Ecdysozoa</taxon>
        <taxon>Arthropoda</taxon>
        <taxon>Hexapoda</taxon>
        <taxon>Collembola</taxon>
        <taxon>Entomobryomorpha</taxon>
        <taxon>Isotomoidea</taxon>
        <taxon>Isotomidae</taxon>
        <taxon>Proisotominae</taxon>
        <taxon>Folsomia</taxon>
    </lineage>
</organism>
<keyword evidence="2" id="KW-1185">Reference proteome</keyword>
<gene>
    <name evidence="1" type="ORF">Fcan01_01987</name>
</gene>
<dbReference type="OrthoDB" id="6076990at2759"/>
<evidence type="ECO:0000313" key="1">
    <source>
        <dbReference type="EMBL" id="OXA64291.1"/>
    </source>
</evidence>
<dbReference type="EMBL" id="LNIX01000001">
    <property type="protein sequence ID" value="OXA64291.1"/>
    <property type="molecule type" value="Genomic_DNA"/>
</dbReference>
<proteinExistence type="predicted"/>
<dbReference type="AlphaFoldDB" id="A0A226F532"/>
<dbReference type="Proteomes" id="UP000198287">
    <property type="component" value="Unassembled WGS sequence"/>
</dbReference>
<name>A0A226F532_FOLCA</name>
<sequence length="255" mass="28097">MSGGSASVRVKSSSSGALLSESGSTRSTRFRFLSWSPETYSIRTFLNSFPLPRVVRLTNCDEANLLKTLVLPSDVDITQPLLFYKKYRPTKLLAKSLKIQKNGKWKEAGPSVVIPDSFPGWFTLLNQEGKECAMTHTSMGQVAAARVPAFLTKFDVPVYKLTDSNEPDNKSVYLRSTTRAGSVLRLLGVWADLGGTNNNSYPYPQKTNSNFLTGSLGAFGGRLMARSLALQNTQPQQFQYVQCLHDNEVSLAISL</sequence>
<comment type="caution">
    <text evidence="1">The sequence shown here is derived from an EMBL/GenBank/DDBJ whole genome shotgun (WGS) entry which is preliminary data.</text>
</comment>
<protein>
    <submittedName>
        <fullName evidence="1">GRB2-associated and regulator of MAPK protein</fullName>
    </submittedName>
</protein>
<evidence type="ECO:0000313" key="2">
    <source>
        <dbReference type="Proteomes" id="UP000198287"/>
    </source>
</evidence>
<accession>A0A226F532</accession>
<reference evidence="1 2" key="1">
    <citation type="submission" date="2015-12" db="EMBL/GenBank/DDBJ databases">
        <title>The genome of Folsomia candida.</title>
        <authorList>
            <person name="Faddeeva A."/>
            <person name="Derks M.F."/>
            <person name="Anvar Y."/>
            <person name="Smit S."/>
            <person name="Van Straalen N."/>
            <person name="Roelofs D."/>
        </authorList>
    </citation>
    <scope>NUCLEOTIDE SEQUENCE [LARGE SCALE GENOMIC DNA]</scope>
    <source>
        <strain evidence="1 2">VU population</strain>
        <tissue evidence="1">Whole body</tissue>
    </source>
</reference>